<dbReference type="GO" id="GO:0004364">
    <property type="term" value="F:glutathione transferase activity"/>
    <property type="evidence" value="ECO:0007669"/>
    <property type="project" value="UniProtKB-UniRule"/>
</dbReference>
<feature type="domain" description="GST N-terminal" evidence="8">
    <location>
        <begin position="22"/>
        <end position="100"/>
    </location>
</feature>
<evidence type="ECO:0000256" key="2">
    <source>
        <dbReference type="ARBA" id="ARBA00022679"/>
    </source>
</evidence>
<accession>A0A183GK98</accession>
<dbReference type="InterPro" id="IPR036282">
    <property type="entry name" value="Glutathione-S-Trfase_C_sf"/>
</dbReference>
<dbReference type="InterPro" id="IPR050983">
    <property type="entry name" value="GST_Omega/HSP26"/>
</dbReference>
<dbReference type="EC" id="2.5.1.18" evidence="7"/>
<evidence type="ECO:0000256" key="4">
    <source>
        <dbReference type="ARBA" id="ARBA00047960"/>
    </source>
</evidence>
<dbReference type="EMBL" id="UZAH01034693">
    <property type="protein sequence ID" value="VDP36682.1"/>
    <property type="molecule type" value="Genomic_DNA"/>
</dbReference>
<dbReference type="PRINTS" id="PR01625">
    <property type="entry name" value="GSTRNSFRASEO"/>
</dbReference>
<accession>A0A3P8CDB9</accession>
<sequence length="201" mass="23239">MGLNRKKKRTCKRSFEPYLPPNTYRLYSMRFCPYAQRMTIYVAKKNIPIEIVNVNPDKGPSWYLAKSPLGSVPALEINGKVIWESKVLAEYLDEVFPSSSVLPRDPFEKAQQKVIAERLSPLMNVLFDLFNANTPAAQRKTDSSLHTALRGAEALLTDSFYGGRTPGFPDYMLWPFLERLELITLSPYTQFRYCHLHFFYL</sequence>
<proteinExistence type="inferred from homology"/>
<comment type="catalytic activity">
    <reaction evidence="5 7">
        <text>methylarsonate + 2 glutathione + H(+) = methylarsonous acid + glutathione disulfide + H2O</text>
        <dbReference type="Rhea" id="RHEA:15969"/>
        <dbReference type="ChEBI" id="CHEBI:15377"/>
        <dbReference type="ChEBI" id="CHEBI:15378"/>
        <dbReference type="ChEBI" id="CHEBI:17826"/>
        <dbReference type="ChEBI" id="CHEBI:33409"/>
        <dbReference type="ChEBI" id="CHEBI:57925"/>
        <dbReference type="ChEBI" id="CHEBI:58297"/>
        <dbReference type="EC" id="1.20.4.2"/>
    </reaction>
</comment>
<dbReference type="PROSITE" id="PS50405">
    <property type="entry name" value="GST_CTER"/>
    <property type="match status" value="1"/>
</dbReference>
<dbReference type="EC" id="1.20.4.2" evidence="7"/>
<evidence type="ECO:0000313" key="12">
    <source>
        <dbReference type="WBParaSite" id="HPBE_0002311601-mRNA-1"/>
    </source>
</evidence>
<dbReference type="SFLD" id="SFLDG00358">
    <property type="entry name" value="Main_(cytGST)"/>
    <property type="match status" value="1"/>
</dbReference>
<organism evidence="11 12">
    <name type="scientific">Heligmosomoides polygyrus</name>
    <name type="common">Parasitic roundworm</name>
    <dbReference type="NCBI Taxonomy" id="6339"/>
    <lineage>
        <taxon>Eukaryota</taxon>
        <taxon>Metazoa</taxon>
        <taxon>Ecdysozoa</taxon>
        <taxon>Nematoda</taxon>
        <taxon>Chromadorea</taxon>
        <taxon>Rhabditida</taxon>
        <taxon>Rhabditina</taxon>
        <taxon>Rhabditomorpha</taxon>
        <taxon>Strongyloidea</taxon>
        <taxon>Heligmosomidae</taxon>
        <taxon>Heligmosomoides</taxon>
    </lineage>
</organism>
<evidence type="ECO:0000256" key="6">
    <source>
        <dbReference type="ARBA" id="ARBA00049544"/>
    </source>
</evidence>
<keyword evidence="3 7" id="KW-0560">Oxidoreductase</keyword>
<dbReference type="FunFam" id="1.20.1050.10:FF:000009">
    <property type="entry name" value="Glutathione S-transferase omega-1"/>
    <property type="match status" value="1"/>
</dbReference>
<dbReference type="GO" id="GO:0045174">
    <property type="term" value="F:glutathione dehydrogenase (ascorbate) activity"/>
    <property type="evidence" value="ECO:0007669"/>
    <property type="project" value="UniProtKB-UniRule"/>
</dbReference>
<feature type="domain" description="GST C-terminal" evidence="9">
    <location>
        <begin position="105"/>
        <end position="201"/>
    </location>
</feature>
<evidence type="ECO:0000313" key="11">
    <source>
        <dbReference type="Proteomes" id="UP000050761"/>
    </source>
</evidence>
<gene>
    <name evidence="10" type="ORF">HPBE_LOCUS23115</name>
</gene>
<dbReference type="PROSITE" id="PS50404">
    <property type="entry name" value="GST_NTER"/>
    <property type="match status" value="1"/>
</dbReference>
<dbReference type="PANTHER" id="PTHR43968:SF9">
    <property type="entry name" value="GLUTATHIONE S-TRANSFERASE"/>
    <property type="match status" value="1"/>
</dbReference>
<keyword evidence="2 7" id="KW-0808">Transferase</keyword>
<dbReference type="Pfam" id="PF13417">
    <property type="entry name" value="GST_N_3"/>
    <property type="match status" value="1"/>
</dbReference>
<dbReference type="OrthoDB" id="4951845at2759"/>
<dbReference type="Proteomes" id="UP000050761">
    <property type="component" value="Unassembled WGS sequence"/>
</dbReference>
<dbReference type="InterPro" id="IPR036249">
    <property type="entry name" value="Thioredoxin-like_sf"/>
</dbReference>
<dbReference type="Gene3D" id="3.40.30.10">
    <property type="entry name" value="Glutaredoxin"/>
    <property type="match status" value="1"/>
</dbReference>
<dbReference type="GO" id="GO:0005737">
    <property type="term" value="C:cytoplasm"/>
    <property type="evidence" value="ECO:0007669"/>
    <property type="project" value="InterPro"/>
</dbReference>
<dbReference type="FunFam" id="3.40.30.10:FF:000123">
    <property type="entry name" value="Glutathione transferase o1"/>
    <property type="match status" value="1"/>
</dbReference>
<dbReference type="SFLD" id="SFLDS00019">
    <property type="entry name" value="Glutathione_Transferase_(cytos"/>
    <property type="match status" value="1"/>
</dbReference>
<dbReference type="EC" id="1.8.5.1" evidence="7"/>
<dbReference type="SUPFAM" id="SSF52833">
    <property type="entry name" value="Thioredoxin-like"/>
    <property type="match status" value="1"/>
</dbReference>
<reference evidence="12" key="2">
    <citation type="submission" date="2019-09" db="UniProtKB">
        <authorList>
            <consortium name="WormBaseParasite"/>
        </authorList>
    </citation>
    <scope>IDENTIFICATION</scope>
</reference>
<evidence type="ECO:0000256" key="7">
    <source>
        <dbReference type="RuleBase" id="RU368071"/>
    </source>
</evidence>
<reference evidence="10 11" key="1">
    <citation type="submission" date="2018-11" db="EMBL/GenBank/DDBJ databases">
        <authorList>
            <consortium name="Pathogen Informatics"/>
        </authorList>
    </citation>
    <scope>NUCLEOTIDE SEQUENCE [LARGE SCALE GENOMIC DNA]</scope>
</reference>
<dbReference type="GO" id="GO:0006749">
    <property type="term" value="P:glutathione metabolic process"/>
    <property type="evidence" value="ECO:0007669"/>
    <property type="project" value="UniProtKB-UniRule"/>
</dbReference>
<protein>
    <recommendedName>
        <fullName evidence="7">Glutathione S-transferase omega</fullName>
        <shortName evidence="7">GSTO</shortName>
        <ecNumber evidence="7">1.20.4.2</ecNumber>
        <ecNumber evidence="7">1.8.5.1</ecNumber>
        <ecNumber evidence="7">2.5.1.18</ecNumber>
    </recommendedName>
    <alternativeName>
        <fullName evidence="7">Glutathione-dependent dehydroascorbate reductase</fullName>
    </alternativeName>
    <alternativeName>
        <fullName evidence="7">Monomethylarsonic acid reductase</fullName>
    </alternativeName>
</protein>
<dbReference type="WBParaSite" id="HPBE_0002311601-mRNA-1">
    <property type="protein sequence ID" value="HPBE_0002311601-mRNA-1"/>
    <property type="gene ID" value="HPBE_0002311601"/>
</dbReference>
<dbReference type="InterPro" id="IPR010987">
    <property type="entry name" value="Glutathione-S-Trfase_C-like"/>
</dbReference>
<dbReference type="InterPro" id="IPR004045">
    <property type="entry name" value="Glutathione_S-Trfase_N"/>
</dbReference>
<evidence type="ECO:0000259" key="9">
    <source>
        <dbReference type="PROSITE" id="PS50405"/>
    </source>
</evidence>
<dbReference type="PANTHER" id="PTHR43968">
    <property type="match status" value="1"/>
</dbReference>
<evidence type="ECO:0000256" key="1">
    <source>
        <dbReference type="ARBA" id="ARBA00011067"/>
    </source>
</evidence>
<comment type="similarity">
    <text evidence="1 7">Belongs to the GST superfamily. Omega family.</text>
</comment>
<dbReference type="GO" id="GO:0050610">
    <property type="term" value="F:methylarsonate reductase activity"/>
    <property type="evidence" value="ECO:0007669"/>
    <property type="project" value="UniProtKB-UniRule"/>
</dbReference>
<keyword evidence="11" id="KW-1185">Reference proteome</keyword>
<dbReference type="InterPro" id="IPR005442">
    <property type="entry name" value="GST_omega"/>
</dbReference>
<dbReference type="InterPro" id="IPR040079">
    <property type="entry name" value="Glutathione_S-Trfase"/>
</dbReference>
<comment type="catalytic activity">
    <reaction evidence="6 7">
        <text>L-dehydroascorbate + 2 glutathione = glutathione disulfide + L-ascorbate</text>
        <dbReference type="Rhea" id="RHEA:24424"/>
        <dbReference type="ChEBI" id="CHEBI:38290"/>
        <dbReference type="ChEBI" id="CHEBI:57925"/>
        <dbReference type="ChEBI" id="CHEBI:58297"/>
        <dbReference type="ChEBI" id="CHEBI:58539"/>
        <dbReference type="EC" id="1.8.5.1"/>
    </reaction>
</comment>
<dbReference type="Gene3D" id="1.20.1050.10">
    <property type="match status" value="1"/>
</dbReference>
<dbReference type="SUPFAM" id="SSF47616">
    <property type="entry name" value="GST C-terminal domain-like"/>
    <property type="match status" value="1"/>
</dbReference>
<dbReference type="AlphaFoldDB" id="A0A183GK98"/>
<evidence type="ECO:0000256" key="5">
    <source>
        <dbReference type="ARBA" id="ARBA00048353"/>
    </source>
</evidence>
<comment type="function">
    <text evidence="7">Exhibits glutathione-dependent thiol transferase activity. Has high dehydroascorbate reductase activity and may contribute to the recycling of ascorbic acid. Participates in the biotransformation of inorganic arsenic and reduces monomethylarsonic acid (MMA).</text>
</comment>
<evidence type="ECO:0000256" key="3">
    <source>
        <dbReference type="ARBA" id="ARBA00023002"/>
    </source>
</evidence>
<comment type="catalytic activity">
    <reaction evidence="4 7">
        <text>RX + glutathione = an S-substituted glutathione + a halide anion + H(+)</text>
        <dbReference type="Rhea" id="RHEA:16437"/>
        <dbReference type="ChEBI" id="CHEBI:15378"/>
        <dbReference type="ChEBI" id="CHEBI:16042"/>
        <dbReference type="ChEBI" id="CHEBI:17792"/>
        <dbReference type="ChEBI" id="CHEBI:57925"/>
        <dbReference type="ChEBI" id="CHEBI:90779"/>
        <dbReference type="EC" id="2.5.1.18"/>
    </reaction>
</comment>
<name>A0A183GK98_HELPZ</name>
<evidence type="ECO:0000259" key="8">
    <source>
        <dbReference type="PROSITE" id="PS50404"/>
    </source>
</evidence>
<evidence type="ECO:0000313" key="10">
    <source>
        <dbReference type="EMBL" id="VDP36682.1"/>
    </source>
</evidence>